<evidence type="ECO:0000256" key="1">
    <source>
        <dbReference type="ARBA" id="ARBA00004651"/>
    </source>
</evidence>
<evidence type="ECO:0000256" key="3">
    <source>
        <dbReference type="ARBA" id="ARBA00022448"/>
    </source>
</evidence>
<evidence type="ECO:0000313" key="10">
    <source>
        <dbReference type="EMBL" id="UWP84795.1"/>
    </source>
</evidence>
<feature type="transmembrane region" description="Helical" evidence="9">
    <location>
        <begin position="196"/>
        <end position="217"/>
    </location>
</feature>
<feature type="region of interest" description="Disordered" evidence="8">
    <location>
        <begin position="386"/>
        <end position="442"/>
    </location>
</feature>
<feature type="compositionally biased region" description="Basic and acidic residues" evidence="8">
    <location>
        <begin position="428"/>
        <end position="442"/>
    </location>
</feature>
<evidence type="ECO:0000256" key="4">
    <source>
        <dbReference type="ARBA" id="ARBA00022475"/>
    </source>
</evidence>
<organism evidence="10 11">
    <name type="scientific">Dactylosporangium fulvum</name>
    <dbReference type="NCBI Taxonomy" id="53359"/>
    <lineage>
        <taxon>Bacteria</taxon>
        <taxon>Bacillati</taxon>
        <taxon>Actinomycetota</taxon>
        <taxon>Actinomycetes</taxon>
        <taxon>Micromonosporales</taxon>
        <taxon>Micromonosporaceae</taxon>
        <taxon>Dactylosporangium</taxon>
    </lineage>
</organism>
<feature type="transmembrane region" description="Helical" evidence="9">
    <location>
        <begin position="112"/>
        <end position="137"/>
    </location>
</feature>
<comment type="subcellular location">
    <subcellularLocation>
        <location evidence="1">Cell membrane</location>
        <topology evidence="1">Multi-pass membrane protein</topology>
    </subcellularLocation>
</comment>
<protein>
    <submittedName>
        <fullName evidence="10">AI-2E family transporter</fullName>
    </submittedName>
</protein>
<sequence>MTTWITQVGERARARLTSARKAGAVPPFEPQERDVLLLRPESTVEDGIPRGIKLAGAWAWRIVLFILAGYLLLQLISSLRLMVIPVVVAMLLAALLEPVAGALRRRGTPRSLAAALVLVGGLIVVFGGLGVIVYTFITQFGSLAGQVRGGLNEIRNWLAVGPLHISERQLNNTIDQLERQITANRGALTSGALSTAATIGEVLTGFFLVLFTLFFFLRDGAHIWAFVCRLLPRQAELPVHRAGLYSWSTLVSYVRATVIVAFVDAVGIGIGLVVLRIPLALPLAALVFLGAFIPVVGATLSGAVAVLVALVTNGPISALLVLAVVIAVQQLEGHVLQPLIMGRAVALHPLAVILAITTGVVVAGIVGGLVAVPLLAVGNTAVRYLAHHPSGEPTPDREPPGTEPADGDEGREEDQREEERSEEEAGEEAEKGSSVRVDQERP</sequence>
<dbReference type="Pfam" id="PF01594">
    <property type="entry name" value="AI-2E_transport"/>
    <property type="match status" value="1"/>
</dbReference>
<dbReference type="RefSeq" id="WP_259862760.1">
    <property type="nucleotide sequence ID" value="NZ_BAAAST010000011.1"/>
</dbReference>
<evidence type="ECO:0000256" key="5">
    <source>
        <dbReference type="ARBA" id="ARBA00022692"/>
    </source>
</evidence>
<gene>
    <name evidence="10" type="ORF">Dfulv_11415</name>
</gene>
<keyword evidence="7 9" id="KW-0472">Membrane</keyword>
<feature type="transmembrane region" description="Helical" evidence="9">
    <location>
        <begin position="304"/>
        <end position="328"/>
    </location>
</feature>
<keyword evidence="4" id="KW-1003">Cell membrane</keyword>
<dbReference type="EMBL" id="CP073720">
    <property type="protein sequence ID" value="UWP84795.1"/>
    <property type="molecule type" value="Genomic_DNA"/>
</dbReference>
<evidence type="ECO:0000256" key="7">
    <source>
        <dbReference type="ARBA" id="ARBA00023136"/>
    </source>
</evidence>
<proteinExistence type="inferred from homology"/>
<comment type="similarity">
    <text evidence="2">Belongs to the autoinducer-2 exporter (AI-2E) (TC 2.A.86) family.</text>
</comment>
<feature type="transmembrane region" description="Helical" evidence="9">
    <location>
        <begin position="348"/>
        <end position="377"/>
    </location>
</feature>
<dbReference type="Proteomes" id="UP001059617">
    <property type="component" value="Chromosome"/>
</dbReference>
<keyword evidence="11" id="KW-1185">Reference proteome</keyword>
<evidence type="ECO:0000256" key="2">
    <source>
        <dbReference type="ARBA" id="ARBA00009773"/>
    </source>
</evidence>
<keyword evidence="6 9" id="KW-1133">Transmembrane helix</keyword>
<feature type="transmembrane region" description="Helical" evidence="9">
    <location>
        <begin position="250"/>
        <end position="273"/>
    </location>
</feature>
<accession>A0ABY5W5X9</accession>
<evidence type="ECO:0000256" key="6">
    <source>
        <dbReference type="ARBA" id="ARBA00022989"/>
    </source>
</evidence>
<name>A0ABY5W5X9_9ACTN</name>
<reference evidence="10" key="1">
    <citation type="submission" date="2021-04" db="EMBL/GenBank/DDBJ databases">
        <authorList>
            <person name="Hartkoorn R.C."/>
            <person name="Beaudoing E."/>
            <person name="Hot D."/>
        </authorList>
    </citation>
    <scope>NUCLEOTIDE SEQUENCE</scope>
    <source>
        <strain evidence="10">NRRL B-16292</strain>
    </source>
</reference>
<feature type="transmembrane region" description="Helical" evidence="9">
    <location>
        <begin position="279"/>
        <end position="297"/>
    </location>
</feature>
<evidence type="ECO:0000256" key="9">
    <source>
        <dbReference type="SAM" id="Phobius"/>
    </source>
</evidence>
<reference evidence="10" key="2">
    <citation type="submission" date="2022-09" db="EMBL/GenBank/DDBJ databases">
        <title>Biosynthetic gene clusters of Dactylosporangioum fulvum.</title>
        <authorList>
            <person name="Caradec T."/>
        </authorList>
    </citation>
    <scope>NUCLEOTIDE SEQUENCE</scope>
    <source>
        <strain evidence="10">NRRL B-16292</strain>
    </source>
</reference>
<dbReference type="PANTHER" id="PTHR21716:SF53">
    <property type="entry name" value="PERMEASE PERM-RELATED"/>
    <property type="match status" value="1"/>
</dbReference>
<keyword evidence="5 9" id="KW-0812">Transmembrane</keyword>
<dbReference type="PANTHER" id="PTHR21716">
    <property type="entry name" value="TRANSMEMBRANE PROTEIN"/>
    <property type="match status" value="1"/>
</dbReference>
<dbReference type="InterPro" id="IPR002549">
    <property type="entry name" value="AI-2E-like"/>
</dbReference>
<evidence type="ECO:0000256" key="8">
    <source>
        <dbReference type="SAM" id="MobiDB-lite"/>
    </source>
</evidence>
<feature type="transmembrane region" description="Helical" evidence="9">
    <location>
        <begin position="58"/>
        <end position="76"/>
    </location>
</feature>
<evidence type="ECO:0000313" key="11">
    <source>
        <dbReference type="Proteomes" id="UP001059617"/>
    </source>
</evidence>
<keyword evidence="3" id="KW-0813">Transport</keyword>
<feature type="transmembrane region" description="Helical" evidence="9">
    <location>
        <begin position="82"/>
        <end position="100"/>
    </location>
</feature>